<dbReference type="EMBL" id="BT062619">
    <property type="protein sequence ID" value="ACN27316.1"/>
    <property type="molecule type" value="mRNA"/>
</dbReference>
<sequence length="64" mass="6771">MKLVVLDCFSSLSISSTDFIICSELVSITCPPDIISSKMVCSAVKNGDAASVSHLFCCLKHATC</sequence>
<organism evidence="1">
    <name type="scientific">Zea mays</name>
    <name type="common">Maize</name>
    <dbReference type="NCBI Taxonomy" id="4577"/>
    <lineage>
        <taxon>Eukaryota</taxon>
        <taxon>Viridiplantae</taxon>
        <taxon>Streptophyta</taxon>
        <taxon>Embryophyta</taxon>
        <taxon>Tracheophyta</taxon>
        <taxon>Spermatophyta</taxon>
        <taxon>Magnoliopsida</taxon>
        <taxon>Liliopsida</taxon>
        <taxon>Poales</taxon>
        <taxon>Poaceae</taxon>
        <taxon>PACMAD clade</taxon>
        <taxon>Panicoideae</taxon>
        <taxon>Andropogonodae</taxon>
        <taxon>Andropogoneae</taxon>
        <taxon>Tripsacinae</taxon>
        <taxon>Zea</taxon>
    </lineage>
</organism>
<accession>C0P2V0</accession>
<protein>
    <submittedName>
        <fullName evidence="1">Uncharacterized protein</fullName>
    </submittedName>
</protein>
<name>C0P2V0_MAIZE</name>
<reference evidence="1" key="1">
    <citation type="journal article" date="2009" name="PLoS Genet.">
        <title>Sequencing, mapping, and analysis of 27,455 maize full-length cDNAs.</title>
        <authorList>
            <person name="Soderlund C."/>
            <person name="Descour A."/>
            <person name="Kudrna D."/>
            <person name="Bomhoff M."/>
            <person name="Boyd L."/>
            <person name="Currie J."/>
            <person name="Angelova A."/>
            <person name="Collura K."/>
            <person name="Wissotski M."/>
            <person name="Ashley E."/>
            <person name="Morrow D."/>
            <person name="Fernandes J."/>
            <person name="Walbot V."/>
            <person name="Yu Y."/>
        </authorList>
    </citation>
    <scope>NUCLEOTIDE SEQUENCE</scope>
    <source>
        <strain evidence="1">B73</strain>
    </source>
</reference>
<reference evidence="1" key="2">
    <citation type="submission" date="2012-06" db="EMBL/GenBank/DDBJ databases">
        <authorList>
            <person name="Yu Y."/>
            <person name="Currie J."/>
            <person name="Lomeli R."/>
            <person name="Angelova A."/>
            <person name="Collura K."/>
            <person name="Wissotski M."/>
            <person name="Campos D."/>
            <person name="Kudrna D."/>
            <person name="Golser W."/>
            <person name="Ashely E."/>
            <person name="Descour A."/>
            <person name="Fernandes J."/>
            <person name="Soderlund C."/>
            <person name="Walbot V."/>
        </authorList>
    </citation>
    <scope>NUCLEOTIDE SEQUENCE</scope>
    <source>
        <strain evidence="1">B73</strain>
    </source>
</reference>
<evidence type="ECO:0000313" key="1">
    <source>
        <dbReference type="EMBL" id="ACN27316.1"/>
    </source>
</evidence>
<proteinExistence type="evidence at transcript level"/>
<dbReference type="AlphaFoldDB" id="C0P2V0"/>